<sequence>MRLLRSPAQCGDLICNLAVPIVWVSLSNLFTLSSLLLQAAAMTASYLPATQDSIALASKAEDPFEAISILHKIPENPSSSPDALRVKEQAGLKYLGRELDVVKAVADAHSNRSLRSFEKVLRGYKDQLEKDPTVCNHLSSRYEALVELNLCGYVEPFSRVEISDIARLINLPVHLVEKRLALLSIKILMLEILESFNGPTGYLFFGILSLRYGVMAYPNPLT</sequence>
<dbReference type="SUPFAM" id="SSF46785">
    <property type="entry name" value="Winged helix' DNA-binding domain"/>
    <property type="match status" value="1"/>
</dbReference>
<dbReference type="InterPro" id="IPR050871">
    <property type="entry name" value="26S_Proteasome/COP9_Components"/>
</dbReference>
<dbReference type="Proteomes" id="UP000326939">
    <property type="component" value="Chromosome 6"/>
</dbReference>
<evidence type="ECO:0000313" key="3">
    <source>
        <dbReference type="Proteomes" id="UP000326939"/>
    </source>
</evidence>
<gene>
    <name evidence="2" type="ORF">DKX38_010813</name>
</gene>
<keyword evidence="3" id="KW-1185">Reference proteome</keyword>
<reference evidence="3" key="1">
    <citation type="journal article" date="2019" name="Gigascience">
        <title>De novo genome assembly of the endangered Acer yangbiense, a plant species with extremely small populations endemic to Yunnan Province, China.</title>
        <authorList>
            <person name="Yang J."/>
            <person name="Wariss H.M."/>
            <person name="Tao L."/>
            <person name="Zhang R."/>
            <person name="Yun Q."/>
            <person name="Hollingsworth P."/>
            <person name="Dao Z."/>
            <person name="Luo G."/>
            <person name="Guo H."/>
            <person name="Ma Y."/>
            <person name="Sun W."/>
        </authorList>
    </citation>
    <scope>NUCLEOTIDE SEQUENCE [LARGE SCALE GENOMIC DNA]</scope>
    <source>
        <strain evidence="3">cv. br00</strain>
    </source>
</reference>
<dbReference type="PANTHER" id="PTHR10678">
    <property type="entry name" value="26S PROTEASOME NON-ATPASE REGULATORY SUBUNIT 11/COP9 SIGNALOSOME COMPLEX SUBUNIT 2"/>
    <property type="match status" value="1"/>
</dbReference>
<evidence type="ECO:0000313" key="2">
    <source>
        <dbReference type="EMBL" id="KAB5553502.1"/>
    </source>
</evidence>
<dbReference type="Pfam" id="PF01399">
    <property type="entry name" value="PCI"/>
    <property type="match status" value="1"/>
</dbReference>
<organism evidence="2 3">
    <name type="scientific">Salix brachista</name>
    <dbReference type="NCBI Taxonomy" id="2182728"/>
    <lineage>
        <taxon>Eukaryota</taxon>
        <taxon>Viridiplantae</taxon>
        <taxon>Streptophyta</taxon>
        <taxon>Embryophyta</taxon>
        <taxon>Tracheophyta</taxon>
        <taxon>Spermatophyta</taxon>
        <taxon>Magnoliopsida</taxon>
        <taxon>eudicotyledons</taxon>
        <taxon>Gunneridae</taxon>
        <taxon>Pentapetalae</taxon>
        <taxon>rosids</taxon>
        <taxon>fabids</taxon>
        <taxon>Malpighiales</taxon>
        <taxon>Salicaceae</taxon>
        <taxon>Saliceae</taxon>
        <taxon>Salix</taxon>
    </lineage>
</organism>
<comment type="caution">
    <text evidence="2">The sequence shown here is derived from an EMBL/GenBank/DDBJ whole genome shotgun (WGS) entry which is preliminary data.</text>
</comment>
<proteinExistence type="predicted"/>
<name>A0A5N5MEU9_9ROSI</name>
<dbReference type="Gene3D" id="1.25.40.570">
    <property type="match status" value="1"/>
</dbReference>
<dbReference type="InterPro" id="IPR000717">
    <property type="entry name" value="PCI_dom"/>
</dbReference>
<dbReference type="EMBL" id="VDCV01000006">
    <property type="protein sequence ID" value="KAB5553502.1"/>
    <property type="molecule type" value="Genomic_DNA"/>
</dbReference>
<feature type="domain" description="PCI" evidence="1">
    <location>
        <begin position="122"/>
        <end position="181"/>
    </location>
</feature>
<dbReference type="AlphaFoldDB" id="A0A5N5MEU9"/>
<dbReference type="InterPro" id="IPR036390">
    <property type="entry name" value="WH_DNA-bd_sf"/>
</dbReference>
<evidence type="ECO:0000259" key="1">
    <source>
        <dbReference type="Pfam" id="PF01399"/>
    </source>
</evidence>
<protein>
    <recommendedName>
        <fullName evidence="1">PCI domain-containing protein</fullName>
    </recommendedName>
</protein>
<accession>A0A5N5MEU9</accession>